<evidence type="ECO:0000313" key="3">
    <source>
        <dbReference type="Proteomes" id="UP001642484"/>
    </source>
</evidence>
<dbReference type="Pfam" id="PF05212">
    <property type="entry name" value="DUF707"/>
    <property type="match status" value="1"/>
</dbReference>
<dbReference type="Proteomes" id="UP001642484">
    <property type="component" value="Unassembled WGS sequence"/>
</dbReference>
<dbReference type="EMBL" id="CAXAMN010016002">
    <property type="protein sequence ID" value="CAK9047097.1"/>
    <property type="molecule type" value="Genomic_DNA"/>
</dbReference>
<organism evidence="2 3">
    <name type="scientific">Durusdinium trenchii</name>
    <dbReference type="NCBI Taxonomy" id="1381693"/>
    <lineage>
        <taxon>Eukaryota</taxon>
        <taxon>Sar</taxon>
        <taxon>Alveolata</taxon>
        <taxon>Dinophyceae</taxon>
        <taxon>Suessiales</taxon>
        <taxon>Symbiodiniaceae</taxon>
        <taxon>Durusdinium</taxon>
    </lineage>
</organism>
<reference evidence="2 3" key="1">
    <citation type="submission" date="2024-02" db="EMBL/GenBank/DDBJ databases">
        <authorList>
            <person name="Chen Y."/>
            <person name="Shah S."/>
            <person name="Dougan E. K."/>
            <person name="Thang M."/>
            <person name="Chan C."/>
        </authorList>
    </citation>
    <scope>NUCLEOTIDE SEQUENCE [LARGE SCALE GENOMIC DNA]</scope>
</reference>
<proteinExistence type="predicted"/>
<protein>
    <submittedName>
        <fullName evidence="2">Uncharacterized protein</fullName>
    </submittedName>
</protein>
<accession>A0ABP0M6I4</accession>
<feature type="compositionally biased region" description="Basic and acidic residues" evidence="1">
    <location>
        <begin position="13"/>
        <end position="23"/>
    </location>
</feature>
<evidence type="ECO:0000256" key="1">
    <source>
        <dbReference type="SAM" id="MobiDB-lite"/>
    </source>
</evidence>
<sequence>MPMTYQVPSAVQADRRGEWKDYDPDRDDYDPCTAVLLPPPADANELFRRQVIHLQSRIRKGGKEKVLAHYLKVVEEMERSMNPDTKEVMVVTQFKKEFCHKRTTSAASTAAPEGPEQVDDLEEDHEDEEEEADIPLEGAHVATTRAFTKKSLPGHPNMPKSGGWVAGRKGVRGLSSADATRVRAGSRQRPARARDVASHPSLHMLLRWLLLQPLAVAVARVLLFWPVDDSERTQRLIKANVRHAEEQKIEFEVILAHYRGFKENWDQEWYQKYVVQSLNGTGYKFHFLRSAYLKQAEAWDKRYEFIWALDSDIDISRADLSQFLEIARALDSLIIGPTFLEGKTGPSFLQERLFTSAGARTQPKADQALALGGFGLNKMQRPNPACDYRHTDFVELTAPLLKSAAYRSILGCEDCISQTSDWGLDTFLLLKYVAERHGCALVDKTPVIHLDWPLARINAGFYLSFLSMRARFQKNWTRYKVLDCQRLGLGPQIAAKQLRAKAIA</sequence>
<dbReference type="InterPro" id="IPR007877">
    <property type="entry name" value="DUF707"/>
</dbReference>
<keyword evidence="3" id="KW-1185">Reference proteome</keyword>
<gene>
    <name evidence="2" type="ORF">CCMP2556_LOCUS24394</name>
</gene>
<comment type="caution">
    <text evidence="2">The sequence shown here is derived from an EMBL/GenBank/DDBJ whole genome shotgun (WGS) entry which is preliminary data.</text>
</comment>
<name>A0ABP0M6I4_9DINO</name>
<feature type="region of interest" description="Disordered" evidence="1">
    <location>
        <begin position="175"/>
        <end position="195"/>
    </location>
</feature>
<evidence type="ECO:0000313" key="2">
    <source>
        <dbReference type="EMBL" id="CAK9047097.1"/>
    </source>
</evidence>
<feature type="region of interest" description="Disordered" evidence="1">
    <location>
        <begin position="1"/>
        <end position="25"/>
    </location>
</feature>
<feature type="region of interest" description="Disordered" evidence="1">
    <location>
        <begin position="103"/>
        <end position="132"/>
    </location>
</feature>
<feature type="compositionally biased region" description="Acidic residues" evidence="1">
    <location>
        <begin position="116"/>
        <end position="132"/>
    </location>
</feature>